<dbReference type="Gene3D" id="2.60.40.2340">
    <property type="match status" value="1"/>
</dbReference>
<gene>
    <name evidence="1" type="ORF">EZ444_01415</name>
    <name evidence="2" type="ORF">FBD94_05430</name>
</gene>
<evidence type="ECO:0008006" key="5">
    <source>
        <dbReference type="Google" id="ProtNLM"/>
    </source>
</evidence>
<dbReference type="Proteomes" id="UP000291117">
    <property type="component" value="Unassembled WGS sequence"/>
</dbReference>
<keyword evidence="3" id="KW-1185">Reference proteome</keyword>
<evidence type="ECO:0000313" key="4">
    <source>
        <dbReference type="Proteomes" id="UP000309594"/>
    </source>
</evidence>
<dbReference type="EMBL" id="SWDX01000002">
    <property type="protein sequence ID" value="TKC63787.1"/>
    <property type="molecule type" value="Genomic_DNA"/>
</dbReference>
<dbReference type="PROSITE" id="PS51257">
    <property type="entry name" value="PROKAR_LIPOPROTEIN"/>
    <property type="match status" value="1"/>
</dbReference>
<reference evidence="2 4" key="2">
    <citation type="submission" date="2019-04" db="EMBL/GenBank/DDBJ databases">
        <title>Pedobacter sp. RP-1-16 sp. nov., isolated from Arctic soil.</title>
        <authorList>
            <person name="Dahal R.H."/>
            <person name="Kim D.-U."/>
        </authorList>
    </citation>
    <scope>NUCLEOTIDE SEQUENCE [LARGE SCALE GENOMIC DNA]</scope>
    <source>
        <strain evidence="2 4">RP-1-16</strain>
    </source>
</reference>
<evidence type="ECO:0000313" key="3">
    <source>
        <dbReference type="Proteomes" id="UP000291117"/>
    </source>
</evidence>
<proteinExistence type="predicted"/>
<accession>A0A4R0NG28</accession>
<evidence type="ECO:0000313" key="1">
    <source>
        <dbReference type="EMBL" id="TCC99365.1"/>
    </source>
</evidence>
<reference evidence="1 3" key="1">
    <citation type="submission" date="2019-02" db="EMBL/GenBank/DDBJ databases">
        <title>Pedobacter sp. RP-3-8 sp. nov., isolated from Arctic soil.</title>
        <authorList>
            <person name="Dahal R.H."/>
        </authorList>
    </citation>
    <scope>NUCLEOTIDE SEQUENCE [LARGE SCALE GENOMIC DNA]</scope>
    <source>
        <strain evidence="1 3">RP-3-8</strain>
    </source>
</reference>
<sequence length="320" mass="35956">MQKEIFKHKLLVFNYALAALLLMLTYSCKKKYPDFPYNEIEKFSIKDVSGTELNAAIQEKNIIIYWPPFQDQPDSIQPQIAVSDRAIITPKSGSKIPFKEGFSYEVKAQNGSINTYTLKIANNQPLPYFEVNELVINLNRSMSLFGDYLIPDATQTSVYLVDKNKKETLLTINSISNNAVNVNIPLVLSQDTSHYHIKVITGKRNLTKGPYYIDRPLLALGTVTLPADVLTVKRGQSIVFKHSATPGTLKYYAQTGRYATVAITSRITRSVPMQITDTEITLTIPQDFPLGATYGSISFLVEDKAKGTWQRRTSPFTVVQ</sequence>
<dbReference type="EMBL" id="SJSM01000001">
    <property type="protein sequence ID" value="TCC99365.1"/>
    <property type="molecule type" value="Genomic_DNA"/>
</dbReference>
<evidence type="ECO:0000313" key="2">
    <source>
        <dbReference type="EMBL" id="TKC63787.1"/>
    </source>
</evidence>
<comment type="caution">
    <text evidence="1">The sequence shown here is derived from an EMBL/GenBank/DDBJ whole genome shotgun (WGS) entry which is preliminary data.</text>
</comment>
<accession>A0A4U1GHR1</accession>
<dbReference type="RefSeq" id="WP_131606494.1">
    <property type="nucleotide sequence ID" value="NZ_SJSM01000001.1"/>
</dbReference>
<dbReference type="Proteomes" id="UP000309594">
    <property type="component" value="Unassembled WGS sequence"/>
</dbReference>
<protein>
    <recommendedName>
        <fullName evidence="5">DUF5018 domain-containing protein</fullName>
    </recommendedName>
</protein>
<dbReference type="OrthoDB" id="677497at2"/>
<organism evidence="1 3">
    <name type="scientific">Pedobacter hiemivivus</name>
    <dbReference type="NCBI Taxonomy" id="2530454"/>
    <lineage>
        <taxon>Bacteria</taxon>
        <taxon>Pseudomonadati</taxon>
        <taxon>Bacteroidota</taxon>
        <taxon>Sphingobacteriia</taxon>
        <taxon>Sphingobacteriales</taxon>
        <taxon>Sphingobacteriaceae</taxon>
        <taxon>Pedobacter</taxon>
    </lineage>
</organism>
<dbReference type="AlphaFoldDB" id="A0A4R0NG28"/>
<name>A0A4R0NG28_9SPHI</name>